<dbReference type="InterPro" id="IPR007387">
    <property type="entry name" value="TRAP_DctQ"/>
</dbReference>
<evidence type="ECO:0000256" key="5">
    <source>
        <dbReference type="ARBA" id="ARBA00022692"/>
    </source>
</evidence>
<keyword evidence="6 9" id="KW-1133">Transmembrane helix</keyword>
<evidence type="ECO:0000256" key="2">
    <source>
        <dbReference type="ARBA" id="ARBA00022448"/>
    </source>
</evidence>
<sequence length="184" mass="20775">MRKSLDLLYTGAGFLAGLFVMAIVVLIMAQIIGRWFGILVPSTEDFSGWFLGASSFLALAYTLRTGGHIRVNILIRNLRGKTRYWQEIAVLVLGLALACFMTYWLIHMVWESYVFNERSRGYISVDIWMVQVPVAVGAVIFNIAMLDELVHTIRTGKPSYHGQDDEMEELEELLQEGPAEAGER</sequence>
<dbReference type="EMBL" id="SRMF01000002">
    <property type="protein sequence ID" value="TGG94030.1"/>
    <property type="molecule type" value="Genomic_DNA"/>
</dbReference>
<dbReference type="Pfam" id="PF04290">
    <property type="entry name" value="DctQ"/>
    <property type="match status" value="1"/>
</dbReference>
<feature type="transmembrane region" description="Helical" evidence="9">
    <location>
        <begin position="127"/>
        <end position="146"/>
    </location>
</feature>
<dbReference type="GO" id="GO:0022857">
    <property type="term" value="F:transmembrane transporter activity"/>
    <property type="evidence" value="ECO:0007669"/>
    <property type="project" value="UniProtKB-UniRule"/>
</dbReference>
<protein>
    <recommendedName>
        <fullName evidence="9">TRAP transporter small permease protein</fullName>
    </recommendedName>
</protein>
<dbReference type="InterPro" id="IPR055348">
    <property type="entry name" value="DctQ"/>
</dbReference>
<evidence type="ECO:0000256" key="4">
    <source>
        <dbReference type="ARBA" id="ARBA00022519"/>
    </source>
</evidence>
<evidence type="ECO:0000259" key="10">
    <source>
        <dbReference type="Pfam" id="PF04290"/>
    </source>
</evidence>
<evidence type="ECO:0000256" key="3">
    <source>
        <dbReference type="ARBA" id="ARBA00022475"/>
    </source>
</evidence>
<dbReference type="PANTHER" id="PTHR35011">
    <property type="entry name" value="2,3-DIKETO-L-GULONATE TRAP TRANSPORTER SMALL PERMEASE PROTEIN YIAM"/>
    <property type="match status" value="1"/>
</dbReference>
<reference evidence="11 12" key="1">
    <citation type="submission" date="2019-04" db="EMBL/GenBank/DDBJ databases">
        <title>Natronospirillum operosus gen. nov., sp. nov., a haloalkaliphilic satellite isolated from decaying biomass of laboratory culture of cyanobacterium Geitlerinema sp. and proposal of Natronospirillaceae fam. nov. and Saccharospirillaceae fam. nov.</title>
        <authorList>
            <person name="Kevbrin V."/>
            <person name="Boltyanskaya Y."/>
            <person name="Koziaeva V."/>
            <person name="Grouzdev D.S."/>
            <person name="Park M."/>
            <person name="Cho J."/>
        </authorList>
    </citation>
    <scope>NUCLEOTIDE SEQUENCE [LARGE SCALE GENOMIC DNA]</scope>
    <source>
        <strain evidence="11 12">G-116</strain>
    </source>
</reference>
<evidence type="ECO:0000256" key="7">
    <source>
        <dbReference type="ARBA" id="ARBA00023136"/>
    </source>
</evidence>
<keyword evidence="4 9" id="KW-0997">Cell inner membrane</keyword>
<proteinExistence type="inferred from homology"/>
<evidence type="ECO:0000256" key="1">
    <source>
        <dbReference type="ARBA" id="ARBA00004429"/>
    </source>
</evidence>
<dbReference type="AlphaFoldDB" id="A0A4Z0WHG1"/>
<evidence type="ECO:0000256" key="6">
    <source>
        <dbReference type="ARBA" id="ARBA00022989"/>
    </source>
</evidence>
<evidence type="ECO:0000313" key="12">
    <source>
        <dbReference type="Proteomes" id="UP000297475"/>
    </source>
</evidence>
<name>A0A4Z0WHG1_9GAMM</name>
<dbReference type="GO" id="GO:0005886">
    <property type="term" value="C:plasma membrane"/>
    <property type="evidence" value="ECO:0007669"/>
    <property type="project" value="UniProtKB-SubCell"/>
</dbReference>
<dbReference type="GO" id="GO:0015740">
    <property type="term" value="P:C4-dicarboxylate transport"/>
    <property type="evidence" value="ECO:0007669"/>
    <property type="project" value="TreeGrafter"/>
</dbReference>
<keyword evidence="12" id="KW-1185">Reference proteome</keyword>
<dbReference type="OrthoDB" id="26202at2"/>
<gene>
    <name evidence="11" type="ORF">E4656_07575</name>
</gene>
<feature type="domain" description="Tripartite ATP-independent periplasmic transporters DctQ component" evidence="10">
    <location>
        <begin position="23"/>
        <end position="154"/>
    </location>
</feature>
<feature type="transmembrane region" description="Helical" evidence="9">
    <location>
        <begin position="7"/>
        <end position="31"/>
    </location>
</feature>
<comment type="function">
    <text evidence="9">Part of the tripartite ATP-independent periplasmic (TRAP) transport system.</text>
</comment>
<dbReference type="RefSeq" id="WP_135482599.1">
    <property type="nucleotide sequence ID" value="NZ_SRMF01000002.1"/>
</dbReference>
<comment type="subcellular location">
    <subcellularLocation>
        <location evidence="1 9">Cell inner membrane</location>
        <topology evidence="1 9">Multi-pass membrane protein</topology>
    </subcellularLocation>
</comment>
<keyword evidence="2 9" id="KW-0813">Transport</keyword>
<comment type="caution">
    <text evidence="11">The sequence shown here is derived from an EMBL/GenBank/DDBJ whole genome shotgun (WGS) entry which is preliminary data.</text>
</comment>
<keyword evidence="3" id="KW-1003">Cell membrane</keyword>
<keyword evidence="7 9" id="KW-0472">Membrane</keyword>
<comment type="similarity">
    <text evidence="8 9">Belongs to the TRAP transporter small permease family.</text>
</comment>
<keyword evidence="5 9" id="KW-0812">Transmembrane</keyword>
<feature type="transmembrane region" description="Helical" evidence="9">
    <location>
        <begin position="84"/>
        <end position="107"/>
    </location>
</feature>
<dbReference type="PANTHER" id="PTHR35011:SF10">
    <property type="entry name" value="TRAP TRANSPORTER SMALL PERMEASE PROTEIN"/>
    <property type="match status" value="1"/>
</dbReference>
<accession>A0A4Z0WHG1</accession>
<evidence type="ECO:0000313" key="11">
    <source>
        <dbReference type="EMBL" id="TGG94030.1"/>
    </source>
</evidence>
<comment type="subunit">
    <text evidence="9">The complex comprises the extracytoplasmic solute receptor protein and the two transmembrane proteins.</text>
</comment>
<evidence type="ECO:0000256" key="9">
    <source>
        <dbReference type="RuleBase" id="RU369079"/>
    </source>
</evidence>
<organism evidence="11 12">
    <name type="scientific">Natronospirillum operosum</name>
    <dbReference type="NCBI Taxonomy" id="2759953"/>
    <lineage>
        <taxon>Bacteria</taxon>
        <taxon>Pseudomonadati</taxon>
        <taxon>Pseudomonadota</taxon>
        <taxon>Gammaproteobacteria</taxon>
        <taxon>Oceanospirillales</taxon>
        <taxon>Natronospirillaceae</taxon>
        <taxon>Natronospirillum</taxon>
    </lineage>
</organism>
<dbReference type="Proteomes" id="UP000297475">
    <property type="component" value="Unassembled WGS sequence"/>
</dbReference>
<feature type="transmembrane region" description="Helical" evidence="9">
    <location>
        <begin position="46"/>
        <end position="63"/>
    </location>
</feature>
<evidence type="ECO:0000256" key="8">
    <source>
        <dbReference type="ARBA" id="ARBA00038436"/>
    </source>
</evidence>